<dbReference type="InterPro" id="IPR051906">
    <property type="entry name" value="TolC-like"/>
</dbReference>
<dbReference type="PANTHER" id="PTHR30026">
    <property type="entry name" value="OUTER MEMBRANE PROTEIN TOLC"/>
    <property type="match status" value="1"/>
</dbReference>
<gene>
    <name evidence="10" type="ORF">KTQ36_02405</name>
</gene>
<feature type="coiled-coil region" evidence="8">
    <location>
        <begin position="370"/>
        <end position="422"/>
    </location>
</feature>
<proteinExistence type="inferred from homology"/>
<dbReference type="Pfam" id="PF02321">
    <property type="entry name" value="OEP"/>
    <property type="match status" value="2"/>
</dbReference>
<comment type="subcellular location">
    <subcellularLocation>
        <location evidence="1">Cell outer membrane</location>
    </subcellularLocation>
</comment>
<reference evidence="10 11" key="1">
    <citation type="submission" date="2021-07" db="EMBL/GenBank/DDBJ databases">
        <title>The draft genome sequence of Sphingomicrobium sp. B8.</title>
        <authorList>
            <person name="Mu L."/>
        </authorList>
    </citation>
    <scope>NUCLEOTIDE SEQUENCE [LARGE SCALE GENOMIC DNA]</scope>
    <source>
        <strain evidence="10 11">B8</strain>
    </source>
</reference>
<accession>A0ABS6V3L3</accession>
<dbReference type="Proteomes" id="UP000698028">
    <property type="component" value="Unassembled WGS sequence"/>
</dbReference>
<evidence type="ECO:0000256" key="4">
    <source>
        <dbReference type="ARBA" id="ARBA00022452"/>
    </source>
</evidence>
<keyword evidence="3" id="KW-0813">Transport</keyword>
<dbReference type="PROSITE" id="PS51257">
    <property type="entry name" value="PROKAR_LIPOPROTEIN"/>
    <property type="match status" value="1"/>
</dbReference>
<evidence type="ECO:0000256" key="9">
    <source>
        <dbReference type="SAM" id="SignalP"/>
    </source>
</evidence>
<feature type="chain" id="PRO_5046347601" evidence="9">
    <location>
        <begin position="42"/>
        <end position="494"/>
    </location>
</feature>
<evidence type="ECO:0000256" key="1">
    <source>
        <dbReference type="ARBA" id="ARBA00004442"/>
    </source>
</evidence>
<comment type="similarity">
    <text evidence="2">Belongs to the outer membrane factor (OMF) (TC 1.B.17) family.</text>
</comment>
<evidence type="ECO:0000256" key="5">
    <source>
        <dbReference type="ARBA" id="ARBA00022692"/>
    </source>
</evidence>
<evidence type="ECO:0000256" key="8">
    <source>
        <dbReference type="SAM" id="Coils"/>
    </source>
</evidence>
<keyword evidence="6" id="KW-0472">Membrane</keyword>
<sequence>MKPQEQGQQRARDRNGSRRCLVVAAMLGAACLAHFPTTAMAQQDEAGPVELPAPVADPMAIVPADDPLIRHLNDTAPFDVFAQQVREAMRDFPTVDEAAAIIDEAEAARREAQMGLVPDVDLALSGRRSIARNFSNDPDNIIERSRATGRTDATFSVSQRIWDYGAASRRISAAGHRLDAARYEQVRRGDAAALEAISIWYDVFTMQTLVQFADSFVERQVELRDAVRARVNQGASAPGDLARVQSDIASGQARAATYRRRLANAEARYLEYFGVAAPASLERAPAVGSGLDTQEAARAAALQLPEVKIASAQLFAARQEAHAQRAETLPTIDARLEGGRFGLFENDGDYDIRGTIVLQKRFFGGADPRADQAEARADQRLARLEGVREEALRTAAVAWSDVQALEAQLAAIESAYISARQSRDVIYERFRATRGTLFDVLQAQESYFEIAALYLQTATELDAARYVLLSRTGQLLDVLGVEEYTANDLRISVP</sequence>
<comment type="caution">
    <text evidence="10">The sequence shown here is derived from an EMBL/GenBank/DDBJ whole genome shotgun (WGS) entry which is preliminary data.</text>
</comment>
<dbReference type="EMBL" id="JAHVAH010000001">
    <property type="protein sequence ID" value="MBW0144147.1"/>
    <property type="molecule type" value="Genomic_DNA"/>
</dbReference>
<evidence type="ECO:0000313" key="10">
    <source>
        <dbReference type="EMBL" id="MBW0144147.1"/>
    </source>
</evidence>
<keyword evidence="11" id="KW-1185">Reference proteome</keyword>
<evidence type="ECO:0000256" key="2">
    <source>
        <dbReference type="ARBA" id="ARBA00007613"/>
    </source>
</evidence>
<keyword evidence="8" id="KW-0175">Coiled coil</keyword>
<evidence type="ECO:0000256" key="7">
    <source>
        <dbReference type="ARBA" id="ARBA00023237"/>
    </source>
</evidence>
<keyword evidence="7" id="KW-0998">Cell outer membrane</keyword>
<keyword evidence="5" id="KW-0812">Transmembrane</keyword>
<keyword evidence="9" id="KW-0732">Signal</keyword>
<dbReference type="PANTHER" id="PTHR30026:SF22">
    <property type="entry name" value="OUTER MEMBRANE EFFLUX PROTEIN"/>
    <property type="match status" value="1"/>
</dbReference>
<organism evidence="10 11">
    <name type="scientific">Sphingomicrobium clamense</name>
    <dbReference type="NCBI Taxonomy" id="2851013"/>
    <lineage>
        <taxon>Bacteria</taxon>
        <taxon>Pseudomonadati</taxon>
        <taxon>Pseudomonadota</taxon>
        <taxon>Alphaproteobacteria</taxon>
        <taxon>Sphingomonadales</taxon>
        <taxon>Sphingomonadaceae</taxon>
        <taxon>Sphingomicrobium</taxon>
    </lineage>
</organism>
<dbReference type="InterPro" id="IPR003423">
    <property type="entry name" value="OMP_efflux"/>
</dbReference>
<evidence type="ECO:0000313" key="11">
    <source>
        <dbReference type="Proteomes" id="UP000698028"/>
    </source>
</evidence>
<name>A0ABS6V3L3_9SPHN</name>
<keyword evidence="4" id="KW-1134">Transmembrane beta strand</keyword>
<feature type="signal peptide" evidence="9">
    <location>
        <begin position="1"/>
        <end position="41"/>
    </location>
</feature>
<evidence type="ECO:0000256" key="3">
    <source>
        <dbReference type="ARBA" id="ARBA00022448"/>
    </source>
</evidence>
<protein>
    <submittedName>
        <fullName evidence="10">TolC family protein</fullName>
    </submittedName>
</protein>
<evidence type="ECO:0000256" key="6">
    <source>
        <dbReference type="ARBA" id="ARBA00023136"/>
    </source>
</evidence>
<dbReference type="RefSeq" id="WP_218632168.1">
    <property type="nucleotide sequence ID" value="NZ_JAHVAH010000001.1"/>
</dbReference>